<gene>
    <name evidence="3" type="ORF">DesU5LDRAFT_2135</name>
</gene>
<dbReference type="Gene3D" id="3.40.50.1110">
    <property type="entry name" value="SGNH hydrolase"/>
    <property type="match status" value="1"/>
</dbReference>
<dbReference type="HOGENOM" id="CLU_711198_0_0_7"/>
<dbReference type="eggNOG" id="COG2845">
    <property type="taxonomic scope" value="Bacteria"/>
</dbReference>
<organism evidence="3">
    <name type="scientific">Desulfovibrio sp. U5L</name>
    <dbReference type="NCBI Taxonomy" id="596152"/>
    <lineage>
        <taxon>Bacteria</taxon>
        <taxon>Pseudomonadati</taxon>
        <taxon>Thermodesulfobacteriota</taxon>
        <taxon>Desulfovibrionia</taxon>
        <taxon>Desulfovibrionales</taxon>
        <taxon>Desulfovibrionaceae</taxon>
        <taxon>Desulfovibrio</taxon>
    </lineage>
</organism>
<evidence type="ECO:0000313" key="3">
    <source>
        <dbReference type="EMBL" id="EIG53803.1"/>
    </source>
</evidence>
<keyword evidence="2" id="KW-0732">Signal</keyword>
<feature type="signal peptide" evidence="2">
    <location>
        <begin position="1"/>
        <end position="20"/>
    </location>
</feature>
<evidence type="ECO:0000256" key="2">
    <source>
        <dbReference type="SAM" id="SignalP"/>
    </source>
</evidence>
<dbReference type="STRING" id="596152.DesU5LDRAFT_2135"/>
<dbReference type="SUPFAM" id="SSF52266">
    <property type="entry name" value="SGNH hydrolase"/>
    <property type="match status" value="1"/>
</dbReference>
<sequence>MSWKKACCIYCIALAVTVLANIEKVSVWVDDRVADGPAPGLARQVRRVRNVWRELGLAAYSRRIDCALAPYFDETYKNTLACRDDPSTGKAEEALRERLDPNQPVLKPDQPVDAEGLLAVLSPPRSPLSPEGEENASTGAAPATPKTVPQAAPAGGGPSLSAGRQGAPRKVLVVGDSLAIGLSLSLRRSLAEFESMELIEEGKVSSGLANPKYYDWGKALRVFLDKYKPDIVVIMMGANDAKYINVTEKPRPTGSPNKTWPEVFAMRVENFLSALQEKSIRNYWIGLPIMGDAPYARQAEIMNDIVKAECDKFGSSRFLETWNLLADAQGGYSTFLPNEKGVKIKVRANDKVHFTVAGGDILAQSFLAAMAKDVELRPKTPDAAHAPVPAAP</sequence>
<proteinExistence type="predicted"/>
<accession>I2Q1Z7</accession>
<dbReference type="InterPro" id="IPR036514">
    <property type="entry name" value="SGNH_hydro_sf"/>
</dbReference>
<evidence type="ECO:0000256" key="1">
    <source>
        <dbReference type="SAM" id="MobiDB-lite"/>
    </source>
</evidence>
<dbReference type="OrthoDB" id="445620at2"/>
<dbReference type="GO" id="GO:0016788">
    <property type="term" value="F:hydrolase activity, acting on ester bonds"/>
    <property type="evidence" value="ECO:0007669"/>
    <property type="project" value="UniProtKB-ARBA"/>
</dbReference>
<feature type="region of interest" description="Disordered" evidence="1">
    <location>
        <begin position="121"/>
        <end position="164"/>
    </location>
</feature>
<feature type="chain" id="PRO_5003663628" evidence="2">
    <location>
        <begin position="21"/>
        <end position="392"/>
    </location>
</feature>
<dbReference type="AlphaFoldDB" id="I2Q1Z7"/>
<protein>
    <submittedName>
        <fullName evidence="3">Uncharacterized protein</fullName>
    </submittedName>
</protein>
<dbReference type="EMBL" id="JH600068">
    <property type="protein sequence ID" value="EIG53803.1"/>
    <property type="molecule type" value="Genomic_DNA"/>
</dbReference>
<dbReference type="InterPro" id="IPR007407">
    <property type="entry name" value="DUF459"/>
</dbReference>
<dbReference type="Pfam" id="PF04311">
    <property type="entry name" value="DUF459"/>
    <property type="match status" value="1"/>
</dbReference>
<reference evidence="3" key="1">
    <citation type="submission" date="2011-11" db="EMBL/GenBank/DDBJ databases">
        <title>Improved High-Quality Draft sequence of Desulfovibrio sp. U5L.</title>
        <authorList>
            <consortium name="US DOE Joint Genome Institute"/>
            <person name="Lucas S."/>
            <person name="Han J."/>
            <person name="Lapidus A."/>
            <person name="Cheng J.-F."/>
            <person name="Goodwin L."/>
            <person name="Pitluck S."/>
            <person name="Peters L."/>
            <person name="Ovchinnikova G."/>
            <person name="Held B."/>
            <person name="Detter J.C."/>
            <person name="Han C."/>
            <person name="Tapia R."/>
            <person name="Land M."/>
            <person name="Hauser L."/>
            <person name="Kyrpides N."/>
            <person name="Ivanova N."/>
            <person name="Pagani I."/>
            <person name="Gabster J."/>
            <person name="Walker C."/>
            <person name="Stolyar S."/>
            <person name="Stahl D."/>
            <person name="Arkin A."/>
            <person name="Dehal P."/>
            <person name="Hazen T."/>
            <person name="Woyke T."/>
        </authorList>
    </citation>
    <scope>NUCLEOTIDE SEQUENCE [LARGE SCALE GENOMIC DNA]</scope>
    <source>
        <strain evidence="3">U5L</strain>
    </source>
</reference>
<name>I2Q1Z7_9BACT</name>